<dbReference type="GeneID" id="20646251"/>
<organism evidence="2 3">
    <name type="scientific">Phytophthora sojae (strain P6497)</name>
    <name type="common">Soybean stem and root rot agent</name>
    <name type="synonym">Phytophthora megasperma f. sp. glycines</name>
    <dbReference type="NCBI Taxonomy" id="1094619"/>
    <lineage>
        <taxon>Eukaryota</taxon>
        <taxon>Sar</taxon>
        <taxon>Stramenopiles</taxon>
        <taxon>Oomycota</taxon>
        <taxon>Peronosporomycetes</taxon>
        <taxon>Peronosporales</taxon>
        <taxon>Peronosporaceae</taxon>
        <taxon>Phytophthora</taxon>
    </lineage>
</organism>
<dbReference type="AlphaFoldDB" id="G4ZIJ8"/>
<feature type="coiled-coil region" evidence="1">
    <location>
        <begin position="144"/>
        <end position="178"/>
    </location>
</feature>
<accession>G4ZIJ8</accession>
<dbReference type="RefSeq" id="XP_009526300.1">
    <property type="nucleotide sequence ID" value="XM_009528005.1"/>
</dbReference>
<name>G4ZIJ8_PHYSP</name>
<dbReference type="Proteomes" id="UP000002640">
    <property type="component" value="Unassembled WGS sequence"/>
</dbReference>
<dbReference type="KEGG" id="psoj:PHYSODRAFT_331249"/>
<dbReference type="EMBL" id="JH159154">
    <property type="protein sequence ID" value="EGZ17242.1"/>
    <property type="molecule type" value="Genomic_DNA"/>
</dbReference>
<evidence type="ECO:0000313" key="2">
    <source>
        <dbReference type="EMBL" id="EGZ17242.1"/>
    </source>
</evidence>
<gene>
    <name evidence="2" type="ORF">PHYSODRAFT_331249</name>
</gene>
<keyword evidence="3" id="KW-1185">Reference proteome</keyword>
<sequence length="185" mass="20789">MDTTINARATTHAVACEERLQTALKQVQDDFEAAADLQSDWIEKRLNAKLDAARKAAEAEQETNLRACEILYEENATEIDKKDAELAQLHAGTIEQRLQKKLDDALQSFRRQGQQRIDTRVVESMVQLEQAQQAAQGRLAATMIANVSSVVEKMQRQLRESQAKIDRLGQELRKVMQAAAEIKSA</sequence>
<evidence type="ECO:0000313" key="3">
    <source>
        <dbReference type="Proteomes" id="UP000002640"/>
    </source>
</evidence>
<protein>
    <submittedName>
        <fullName evidence="2">Uncharacterized protein</fullName>
    </submittedName>
</protein>
<keyword evidence="1" id="KW-0175">Coiled coil</keyword>
<proteinExistence type="predicted"/>
<dbReference type="InParanoid" id="G4ZIJ8"/>
<reference evidence="2 3" key="1">
    <citation type="journal article" date="2006" name="Science">
        <title>Phytophthora genome sequences uncover evolutionary origins and mechanisms of pathogenesis.</title>
        <authorList>
            <person name="Tyler B.M."/>
            <person name="Tripathy S."/>
            <person name="Zhang X."/>
            <person name="Dehal P."/>
            <person name="Jiang R.H."/>
            <person name="Aerts A."/>
            <person name="Arredondo F.D."/>
            <person name="Baxter L."/>
            <person name="Bensasson D."/>
            <person name="Beynon J.L."/>
            <person name="Chapman J."/>
            <person name="Damasceno C.M."/>
            <person name="Dorrance A.E."/>
            <person name="Dou D."/>
            <person name="Dickerman A.W."/>
            <person name="Dubchak I.L."/>
            <person name="Garbelotto M."/>
            <person name="Gijzen M."/>
            <person name="Gordon S.G."/>
            <person name="Govers F."/>
            <person name="Grunwald N.J."/>
            <person name="Huang W."/>
            <person name="Ivors K.L."/>
            <person name="Jones R.W."/>
            <person name="Kamoun S."/>
            <person name="Krampis K."/>
            <person name="Lamour K.H."/>
            <person name="Lee M.K."/>
            <person name="McDonald W.H."/>
            <person name="Medina M."/>
            <person name="Meijer H.J."/>
            <person name="Nordberg E.K."/>
            <person name="Maclean D.J."/>
            <person name="Ospina-Giraldo M.D."/>
            <person name="Morris P.F."/>
            <person name="Phuntumart V."/>
            <person name="Putnam N.H."/>
            <person name="Rash S."/>
            <person name="Rose J.K."/>
            <person name="Sakihama Y."/>
            <person name="Salamov A.A."/>
            <person name="Savidor A."/>
            <person name="Scheuring C.F."/>
            <person name="Smith B.M."/>
            <person name="Sobral B.W."/>
            <person name="Terry A."/>
            <person name="Torto-Alalibo T.A."/>
            <person name="Win J."/>
            <person name="Xu Z."/>
            <person name="Zhang H."/>
            <person name="Grigoriev I.V."/>
            <person name="Rokhsar D.S."/>
            <person name="Boore J.L."/>
        </authorList>
    </citation>
    <scope>NUCLEOTIDE SEQUENCE [LARGE SCALE GENOMIC DNA]</scope>
    <source>
        <strain evidence="2 3">P6497</strain>
    </source>
</reference>
<evidence type="ECO:0000256" key="1">
    <source>
        <dbReference type="SAM" id="Coils"/>
    </source>
</evidence>
<dbReference type="SMR" id="G4ZIJ8"/>